<feature type="compositionally biased region" description="Basic and acidic residues" evidence="1">
    <location>
        <begin position="125"/>
        <end position="141"/>
    </location>
</feature>
<dbReference type="GeneID" id="54470327"/>
<keyword evidence="3" id="KW-1185">Reference proteome</keyword>
<organism evidence="2 3">
    <name type="scientific">Neohortaea acidophila</name>
    <dbReference type="NCBI Taxonomy" id="245834"/>
    <lineage>
        <taxon>Eukaryota</taxon>
        <taxon>Fungi</taxon>
        <taxon>Dikarya</taxon>
        <taxon>Ascomycota</taxon>
        <taxon>Pezizomycotina</taxon>
        <taxon>Dothideomycetes</taxon>
        <taxon>Dothideomycetidae</taxon>
        <taxon>Mycosphaerellales</taxon>
        <taxon>Teratosphaeriaceae</taxon>
        <taxon>Neohortaea</taxon>
    </lineage>
</organism>
<evidence type="ECO:0000313" key="3">
    <source>
        <dbReference type="Proteomes" id="UP000799767"/>
    </source>
</evidence>
<feature type="compositionally biased region" description="Basic and acidic residues" evidence="1">
    <location>
        <begin position="176"/>
        <end position="192"/>
    </location>
</feature>
<evidence type="ECO:0000313" key="2">
    <source>
        <dbReference type="EMBL" id="KAF2487488.1"/>
    </source>
</evidence>
<dbReference type="EMBL" id="MU001631">
    <property type="protein sequence ID" value="KAF2487488.1"/>
    <property type="molecule type" value="Genomic_DNA"/>
</dbReference>
<protein>
    <submittedName>
        <fullName evidence="2">Uncharacterized protein</fullName>
    </submittedName>
</protein>
<feature type="compositionally biased region" description="Basic residues" evidence="1">
    <location>
        <begin position="212"/>
        <end position="224"/>
    </location>
</feature>
<sequence>MEQLGGACWLALHCIRMRALNEGSRGAMTLLPACSLWPAFNTSIDSCHMYCRQVPTWICFSTSPVHRINLCDYDMDRPTNDQQSSNSPAQQPEERFSPSQLHVRHTKAHNATLRSKPTRSWRRRPNAELKAARRNESKDVEGGAGARARSDSASSTSHASGVISTSSSSPSSDETGQARKELESKEGDRSEGRQLNTGPFTRFVKALEERRAGRKGRAGGRKQKQSKESEDREDRDTTSSSSTSSSSSATFSASASDSRPAKRRC</sequence>
<gene>
    <name evidence="2" type="ORF">BDY17DRAFT_12272</name>
</gene>
<reference evidence="2" key="1">
    <citation type="journal article" date="2020" name="Stud. Mycol.">
        <title>101 Dothideomycetes genomes: a test case for predicting lifestyles and emergence of pathogens.</title>
        <authorList>
            <person name="Haridas S."/>
            <person name="Albert R."/>
            <person name="Binder M."/>
            <person name="Bloem J."/>
            <person name="Labutti K."/>
            <person name="Salamov A."/>
            <person name="Andreopoulos B."/>
            <person name="Baker S."/>
            <person name="Barry K."/>
            <person name="Bills G."/>
            <person name="Bluhm B."/>
            <person name="Cannon C."/>
            <person name="Castanera R."/>
            <person name="Culley D."/>
            <person name="Daum C."/>
            <person name="Ezra D."/>
            <person name="Gonzalez J."/>
            <person name="Henrissat B."/>
            <person name="Kuo A."/>
            <person name="Liang C."/>
            <person name="Lipzen A."/>
            <person name="Lutzoni F."/>
            <person name="Magnuson J."/>
            <person name="Mondo S."/>
            <person name="Nolan M."/>
            <person name="Ohm R."/>
            <person name="Pangilinan J."/>
            <person name="Park H.-J."/>
            <person name="Ramirez L."/>
            <person name="Alfaro M."/>
            <person name="Sun H."/>
            <person name="Tritt A."/>
            <person name="Yoshinaga Y."/>
            <person name="Zwiers L.-H."/>
            <person name="Turgeon B."/>
            <person name="Goodwin S."/>
            <person name="Spatafora J."/>
            <person name="Crous P."/>
            <person name="Grigoriev I."/>
        </authorList>
    </citation>
    <scope>NUCLEOTIDE SEQUENCE</scope>
    <source>
        <strain evidence="2">CBS 113389</strain>
    </source>
</reference>
<dbReference type="RefSeq" id="XP_033594057.1">
    <property type="nucleotide sequence ID" value="XM_033729325.1"/>
</dbReference>
<name>A0A6A6Q4W8_9PEZI</name>
<dbReference type="AlphaFoldDB" id="A0A6A6Q4W8"/>
<feature type="compositionally biased region" description="Low complexity" evidence="1">
    <location>
        <begin position="238"/>
        <end position="258"/>
    </location>
</feature>
<dbReference type="Proteomes" id="UP000799767">
    <property type="component" value="Unassembled WGS sequence"/>
</dbReference>
<evidence type="ECO:0000256" key="1">
    <source>
        <dbReference type="SAM" id="MobiDB-lite"/>
    </source>
</evidence>
<accession>A0A6A6Q4W8</accession>
<feature type="compositionally biased region" description="Low complexity" evidence="1">
    <location>
        <begin position="151"/>
        <end position="172"/>
    </location>
</feature>
<feature type="compositionally biased region" description="Polar residues" evidence="1">
    <location>
        <begin position="80"/>
        <end position="90"/>
    </location>
</feature>
<feature type="region of interest" description="Disordered" evidence="1">
    <location>
        <begin position="77"/>
        <end position="265"/>
    </location>
</feature>
<proteinExistence type="predicted"/>
<feature type="compositionally biased region" description="Basic and acidic residues" evidence="1">
    <location>
        <begin position="225"/>
        <end position="237"/>
    </location>
</feature>